<sequence length="69" mass="7295">MCTHPRFYIASLRLASPRLTSSARLPACLFQWGGGGGGDDLLLTPVPWGGNNDDDSGGWLKANITDACC</sequence>
<dbReference type="Proteomes" id="UP000492820">
    <property type="component" value="Unassembled WGS sequence"/>
</dbReference>
<accession>A0A068WG78</accession>
<name>A0A068WG78_ECHGR</name>
<reference evidence="1 2" key="1">
    <citation type="journal article" date="2013" name="Nature">
        <title>The genomes of four tapeworm species reveal adaptations to parasitism.</title>
        <authorList>
            <person name="Tsai I.J."/>
            <person name="Zarowiecki M."/>
            <person name="Holroyd N."/>
            <person name="Garciarrubio A."/>
            <person name="Sanchez-Flores A."/>
            <person name="Brooks K.L."/>
            <person name="Tracey A."/>
            <person name="Bobes R.J."/>
            <person name="Fragoso G."/>
            <person name="Sciutto E."/>
            <person name="Aslett M."/>
            <person name="Beasley H."/>
            <person name="Bennett H.M."/>
            <person name="Cai J."/>
            <person name="Camicia F."/>
            <person name="Clark R."/>
            <person name="Cucher M."/>
            <person name="De Silva N."/>
            <person name="Day T.A."/>
            <person name="Deplazes P."/>
            <person name="Estrada K."/>
            <person name="Fernandez C."/>
            <person name="Holland P.W."/>
            <person name="Hou J."/>
            <person name="Hu S."/>
            <person name="Huckvale T."/>
            <person name="Hung S.S."/>
            <person name="Kamenetzky L."/>
            <person name="Keane J.A."/>
            <person name="Kiss F."/>
            <person name="Koziol U."/>
            <person name="Lambert O."/>
            <person name="Liu K."/>
            <person name="Luo X."/>
            <person name="Luo Y."/>
            <person name="Macchiaroli N."/>
            <person name="Nichol S."/>
            <person name="Paps J."/>
            <person name="Parkinson J."/>
            <person name="Pouchkina-Stantcheva N."/>
            <person name="Riddiford N."/>
            <person name="Rosenzvit M."/>
            <person name="Salinas G."/>
            <person name="Wasmuth J.D."/>
            <person name="Zamanian M."/>
            <person name="Zheng Y."/>
            <person name="Cai X."/>
            <person name="Soberon X."/>
            <person name="Olson P.D."/>
            <person name="Laclette J.P."/>
            <person name="Brehm K."/>
            <person name="Berriman M."/>
            <person name="Garciarrubio A."/>
            <person name="Bobes R.J."/>
            <person name="Fragoso G."/>
            <person name="Sanchez-Flores A."/>
            <person name="Estrada K."/>
            <person name="Cevallos M.A."/>
            <person name="Morett E."/>
            <person name="Gonzalez V."/>
            <person name="Portillo T."/>
            <person name="Ochoa-Leyva A."/>
            <person name="Jose M.V."/>
            <person name="Sciutto E."/>
            <person name="Landa A."/>
            <person name="Jimenez L."/>
            <person name="Valdes V."/>
            <person name="Carrero J.C."/>
            <person name="Larralde C."/>
            <person name="Morales-Montor J."/>
            <person name="Limon-Lason J."/>
            <person name="Soberon X."/>
            <person name="Laclette J.P."/>
        </authorList>
    </citation>
    <scope>NUCLEOTIDE SEQUENCE [LARGE SCALE GENOMIC DNA]</scope>
</reference>
<reference evidence="1" key="2">
    <citation type="submission" date="2014-06" db="EMBL/GenBank/DDBJ databases">
        <authorList>
            <person name="Aslett M."/>
        </authorList>
    </citation>
    <scope>NUCLEOTIDE SEQUENCE</scope>
</reference>
<dbReference type="AlphaFoldDB" id="A0A068WG78"/>
<evidence type="ECO:0000313" key="3">
    <source>
        <dbReference type="WBParaSite" id="EgrG_002020600"/>
    </source>
</evidence>
<gene>
    <name evidence="1" type="ORF">EgrG_002020600</name>
</gene>
<organism evidence="1">
    <name type="scientific">Echinococcus granulosus</name>
    <name type="common">Hydatid tapeworm</name>
    <dbReference type="NCBI Taxonomy" id="6210"/>
    <lineage>
        <taxon>Eukaryota</taxon>
        <taxon>Metazoa</taxon>
        <taxon>Spiralia</taxon>
        <taxon>Lophotrochozoa</taxon>
        <taxon>Platyhelminthes</taxon>
        <taxon>Cestoda</taxon>
        <taxon>Eucestoda</taxon>
        <taxon>Cyclophyllidea</taxon>
        <taxon>Taeniidae</taxon>
        <taxon>Echinococcus</taxon>
        <taxon>Echinococcus granulosus group</taxon>
    </lineage>
</organism>
<proteinExistence type="predicted"/>
<protein>
    <submittedName>
        <fullName evidence="3">Secreted protein</fullName>
    </submittedName>
</protein>
<dbReference type="WBParaSite" id="EgrG_002020600">
    <property type="protein sequence ID" value="EgrG_002020600"/>
    <property type="gene ID" value="EgrG_002020600"/>
</dbReference>
<evidence type="ECO:0000313" key="2">
    <source>
        <dbReference type="Proteomes" id="UP000492820"/>
    </source>
</evidence>
<evidence type="ECO:0000313" key="1">
    <source>
        <dbReference type="EMBL" id="CDS16605.1"/>
    </source>
</evidence>
<dbReference type="EMBL" id="LK028576">
    <property type="protein sequence ID" value="CDS16605.1"/>
    <property type="molecule type" value="Genomic_DNA"/>
</dbReference>
<reference evidence="3" key="3">
    <citation type="submission" date="2020-10" db="UniProtKB">
        <authorList>
            <consortium name="WormBaseParasite"/>
        </authorList>
    </citation>
    <scope>IDENTIFICATION</scope>
</reference>